<dbReference type="STRING" id="3476.A0A2P5A5R6"/>
<comment type="caution">
    <text evidence="2">The sequence shown here is derived from an EMBL/GenBank/DDBJ whole genome shotgun (WGS) entry which is preliminary data.</text>
</comment>
<feature type="domain" description="Inhibitor I9" evidence="1">
    <location>
        <begin position="1"/>
        <end position="62"/>
    </location>
</feature>
<organism evidence="2 3">
    <name type="scientific">Parasponia andersonii</name>
    <name type="common">Sponia andersonii</name>
    <dbReference type="NCBI Taxonomy" id="3476"/>
    <lineage>
        <taxon>Eukaryota</taxon>
        <taxon>Viridiplantae</taxon>
        <taxon>Streptophyta</taxon>
        <taxon>Embryophyta</taxon>
        <taxon>Tracheophyta</taxon>
        <taxon>Spermatophyta</taxon>
        <taxon>Magnoliopsida</taxon>
        <taxon>eudicotyledons</taxon>
        <taxon>Gunneridae</taxon>
        <taxon>Pentapetalae</taxon>
        <taxon>rosids</taxon>
        <taxon>fabids</taxon>
        <taxon>Rosales</taxon>
        <taxon>Cannabaceae</taxon>
        <taxon>Parasponia</taxon>
    </lineage>
</organism>
<keyword evidence="3" id="KW-1185">Reference proteome</keyword>
<feature type="non-terminal residue" evidence="2">
    <location>
        <position position="63"/>
    </location>
</feature>
<dbReference type="InterPro" id="IPR037045">
    <property type="entry name" value="S8pro/Inhibitor_I9_sf"/>
</dbReference>
<accession>A0A2P5A5R6</accession>
<protein>
    <submittedName>
        <fullName evidence="2">Peptidase S8, subtilisin-related</fullName>
    </submittedName>
</protein>
<evidence type="ECO:0000313" key="3">
    <source>
        <dbReference type="Proteomes" id="UP000237105"/>
    </source>
</evidence>
<dbReference type="EMBL" id="JXTB01000914">
    <property type="protein sequence ID" value="PON31858.1"/>
    <property type="molecule type" value="Genomic_DNA"/>
</dbReference>
<reference evidence="3" key="1">
    <citation type="submission" date="2016-06" db="EMBL/GenBank/DDBJ databases">
        <title>Parallel loss of symbiosis genes in relatives of nitrogen-fixing non-legume Parasponia.</title>
        <authorList>
            <person name="Van Velzen R."/>
            <person name="Holmer R."/>
            <person name="Bu F."/>
            <person name="Rutten L."/>
            <person name="Van Zeijl A."/>
            <person name="Liu W."/>
            <person name="Santuari L."/>
            <person name="Cao Q."/>
            <person name="Sharma T."/>
            <person name="Shen D."/>
            <person name="Roswanjaya Y."/>
            <person name="Wardhani T."/>
            <person name="Kalhor M.S."/>
            <person name="Jansen J."/>
            <person name="Van den Hoogen J."/>
            <person name="Gungor B."/>
            <person name="Hartog M."/>
            <person name="Hontelez J."/>
            <person name="Verver J."/>
            <person name="Yang W.-C."/>
            <person name="Schijlen E."/>
            <person name="Repin R."/>
            <person name="Schilthuizen M."/>
            <person name="Schranz E."/>
            <person name="Heidstra R."/>
            <person name="Miyata K."/>
            <person name="Fedorova E."/>
            <person name="Kohlen W."/>
            <person name="Bisseling T."/>
            <person name="Smit S."/>
            <person name="Geurts R."/>
        </authorList>
    </citation>
    <scope>NUCLEOTIDE SEQUENCE [LARGE SCALE GENOMIC DNA]</scope>
    <source>
        <strain evidence="3">cv. WU1-14</strain>
    </source>
</reference>
<proteinExistence type="predicted"/>
<evidence type="ECO:0000313" key="2">
    <source>
        <dbReference type="EMBL" id="PON31858.1"/>
    </source>
</evidence>
<dbReference type="InterPro" id="IPR010259">
    <property type="entry name" value="S8pro/Inhibitor_I9"/>
</dbReference>
<name>A0A2P5A5R6_PARAD</name>
<sequence>MDKSSKPAAFDEHFNWYESSLKAVSESANMFYTCNLAIHGFAKRLSEKEAELLKRRPSVLSVI</sequence>
<dbReference type="AlphaFoldDB" id="A0A2P5A5R6"/>
<dbReference type="Pfam" id="PF05922">
    <property type="entry name" value="Inhibitor_I9"/>
    <property type="match status" value="1"/>
</dbReference>
<dbReference type="Gene3D" id="3.30.70.80">
    <property type="entry name" value="Peptidase S8 propeptide/proteinase inhibitor I9"/>
    <property type="match status" value="1"/>
</dbReference>
<dbReference type="Proteomes" id="UP000237105">
    <property type="component" value="Unassembled WGS sequence"/>
</dbReference>
<dbReference type="OrthoDB" id="206201at2759"/>
<evidence type="ECO:0000259" key="1">
    <source>
        <dbReference type="Pfam" id="PF05922"/>
    </source>
</evidence>
<gene>
    <name evidence="2" type="ORF">PanWU01x14_366340</name>
</gene>